<accession>A0A6J2VAX4</accession>
<evidence type="ECO:0000313" key="13">
    <source>
        <dbReference type="RefSeq" id="XP_030628943.1"/>
    </source>
</evidence>
<protein>
    <submittedName>
        <fullName evidence="13">Cytochrome P450 2J6</fullName>
    </submittedName>
</protein>
<dbReference type="GO" id="GO:0005506">
    <property type="term" value="F:iron ion binding"/>
    <property type="evidence" value="ECO:0007669"/>
    <property type="project" value="InterPro"/>
</dbReference>
<dbReference type="AlphaFoldDB" id="A0A6J2VAX4"/>
<evidence type="ECO:0000256" key="8">
    <source>
        <dbReference type="ARBA" id="ARBA00023033"/>
    </source>
</evidence>
<dbReference type="PANTHER" id="PTHR24300:SF177">
    <property type="entry name" value="CYTOCHROME P450 2J2"/>
    <property type="match status" value="1"/>
</dbReference>
<evidence type="ECO:0000256" key="1">
    <source>
        <dbReference type="ARBA" id="ARBA00001971"/>
    </source>
</evidence>
<evidence type="ECO:0000256" key="10">
    <source>
        <dbReference type="PIRSR" id="PIRSR602401-1"/>
    </source>
</evidence>
<evidence type="ECO:0000256" key="11">
    <source>
        <dbReference type="RuleBase" id="RU000461"/>
    </source>
</evidence>
<name>A0A6J2VAX4_CHACN</name>
<evidence type="ECO:0000256" key="6">
    <source>
        <dbReference type="ARBA" id="ARBA00023002"/>
    </source>
</evidence>
<dbReference type="FunFam" id="1.10.630.10:FF:000004">
    <property type="entry name" value="cytochrome P450 2D15 isoform X1"/>
    <property type="match status" value="1"/>
</dbReference>
<evidence type="ECO:0000256" key="4">
    <source>
        <dbReference type="ARBA" id="ARBA00022617"/>
    </source>
</evidence>
<comment type="subcellular location">
    <subcellularLocation>
        <location evidence="2">Membrane</location>
    </subcellularLocation>
</comment>
<dbReference type="PRINTS" id="PR00385">
    <property type="entry name" value="P450"/>
</dbReference>
<gene>
    <name evidence="13" type="primary">LOC115811059</name>
</gene>
<proteinExistence type="inferred from homology"/>
<evidence type="ECO:0000256" key="2">
    <source>
        <dbReference type="ARBA" id="ARBA00004370"/>
    </source>
</evidence>
<dbReference type="CDD" id="cd11026">
    <property type="entry name" value="CYP2"/>
    <property type="match status" value="1"/>
</dbReference>
<keyword evidence="4 10" id="KW-0349">Heme</keyword>
<keyword evidence="6 11" id="KW-0560">Oxidoreductase</keyword>
<dbReference type="GO" id="GO:0016020">
    <property type="term" value="C:membrane"/>
    <property type="evidence" value="ECO:0007669"/>
    <property type="project" value="UniProtKB-SubCell"/>
</dbReference>
<evidence type="ECO:0000256" key="5">
    <source>
        <dbReference type="ARBA" id="ARBA00022723"/>
    </source>
</evidence>
<keyword evidence="5 10" id="KW-0479">Metal-binding</keyword>
<dbReference type="PANTHER" id="PTHR24300">
    <property type="entry name" value="CYTOCHROME P450 508A4-RELATED"/>
    <property type="match status" value="1"/>
</dbReference>
<comment type="similarity">
    <text evidence="3 11">Belongs to the cytochrome P450 family.</text>
</comment>
<dbReference type="Gene3D" id="1.10.630.10">
    <property type="entry name" value="Cytochrome P450"/>
    <property type="match status" value="1"/>
</dbReference>
<evidence type="ECO:0000256" key="3">
    <source>
        <dbReference type="ARBA" id="ARBA00010617"/>
    </source>
</evidence>
<organism evidence="12 13">
    <name type="scientific">Chanos chanos</name>
    <name type="common">Milkfish</name>
    <name type="synonym">Mugil chanos</name>
    <dbReference type="NCBI Taxonomy" id="29144"/>
    <lineage>
        <taxon>Eukaryota</taxon>
        <taxon>Metazoa</taxon>
        <taxon>Chordata</taxon>
        <taxon>Craniata</taxon>
        <taxon>Vertebrata</taxon>
        <taxon>Euteleostomi</taxon>
        <taxon>Actinopterygii</taxon>
        <taxon>Neopterygii</taxon>
        <taxon>Teleostei</taxon>
        <taxon>Ostariophysi</taxon>
        <taxon>Gonorynchiformes</taxon>
        <taxon>Chanidae</taxon>
        <taxon>Chanos</taxon>
    </lineage>
</organism>
<dbReference type="GO" id="GO:0005737">
    <property type="term" value="C:cytoplasm"/>
    <property type="evidence" value="ECO:0007669"/>
    <property type="project" value="TreeGrafter"/>
</dbReference>
<dbReference type="GO" id="GO:0006805">
    <property type="term" value="P:xenobiotic metabolic process"/>
    <property type="evidence" value="ECO:0007669"/>
    <property type="project" value="TreeGrafter"/>
</dbReference>
<keyword evidence="12" id="KW-1185">Reference proteome</keyword>
<dbReference type="OrthoDB" id="3934656at2759"/>
<comment type="cofactor">
    <cofactor evidence="1 10">
        <name>heme</name>
        <dbReference type="ChEBI" id="CHEBI:30413"/>
    </cofactor>
</comment>
<dbReference type="InterPro" id="IPR002401">
    <property type="entry name" value="Cyt_P450_E_grp-I"/>
</dbReference>
<dbReference type="GO" id="GO:0016712">
    <property type="term" value="F:oxidoreductase activity, acting on paired donors, with incorporation or reduction of molecular oxygen, reduced flavin or flavoprotein as one donor, and incorporation of one atom of oxygen"/>
    <property type="evidence" value="ECO:0007669"/>
    <property type="project" value="TreeGrafter"/>
</dbReference>
<keyword evidence="8 11" id="KW-0503">Monooxygenase</keyword>
<keyword evidence="7 10" id="KW-0408">Iron</keyword>
<dbReference type="PRINTS" id="PR00463">
    <property type="entry name" value="EP450I"/>
</dbReference>
<dbReference type="InParanoid" id="A0A6J2VAX4"/>
<dbReference type="RefSeq" id="XP_030628943.1">
    <property type="nucleotide sequence ID" value="XM_030773083.1"/>
</dbReference>
<dbReference type="GeneID" id="115811059"/>
<dbReference type="InterPro" id="IPR017972">
    <property type="entry name" value="Cyt_P450_CS"/>
</dbReference>
<dbReference type="PROSITE" id="PS00086">
    <property type="entry name" value="CYTOCHROME_P450"/>
    <property type="match status" value="1"/>
</dbReference>
<dbReference type="Proteomes" id="UP000504632">
    <property type="component" value="Chromosome 5"/>
</dbReference>
<dbReference type="Pfam" id="PF00067">
    <property type="entry name" value="p450"/>
    <property type="match status" value="1"/>
</dbReference>
<sequence>MLFKSLLDWLDMKWFLLFLCVFLLIWDYVKTKTTPNFPPGPRAFPFVGNVFYLDPLSPHKYLTKMAEVHGDVYSVRLGQQVFVMVTGFKMAREALMGQADNFVSRSPSAISDRVYAGKGLFLSNGLLWKKQRRFALATLRGLGVGKGSLERAIQEESKIIQDEVSHEKGEPFNPKQMFHNGVANIICAMVFGHRFEYTDQRFQRILHVVSETMYLQSTIWAMLYEIFPSLMKILPGKHNGIFHGFEEVSGYIREELEKHKKDRDPAAPRDYIDTFLDEMETTTEPPEAGFSEANLVLCIVDLLIAGTETTYTTLLWAVLFMIKFPDVQKRVQEEIDAVVGKSRLPSMADRSSLPYTDAVIHESQRMGNILPLGVPYMTVRDTTLGGYFIPKGSNVLFNLNSVLLDENEWKTPNSFDPENFLDADGKFVRKAAFLAFSAGKRVCLGEPLARMELFLFFTSLLQKFTFSVPEGEDPSLEPAGGGIVAPQPYKICAHTR</sequence>
<evidence type="ECO:0000313" key="12">
    <source>
        <dbReference type="Proteomes" id="UP000504632"/>
    </source>
</evidence>
<reference evidence="13" key="1">
    <citation type="submission" date="2025-08" db="UniProtKB">
        <authorList>
            <consortium name="RefSeq"/>
        </authorList>
    </citation>
    <scope>IDENTIFICATION</scope>
</reference>
<feature type="binding site" description="axial binding residue" evidence="10">
    <location>
        <position position="443"/>
    </location>
    <ligand>
        <name>heme</name>
        <dbReference type="ChEBI" id="CHEBI:30413"/>
    </ligand>
    <ligandPart>
        <name>Fe</name>
        <dbReference type="ChEBI" id="CHEBI:18248"/>
    </ligandPart>
</feature>
<evidence type="ECO:0000256" key="9">
    <source>
        <dbReference type="ARBA" id="ARBA00023136"/>
    </source>
</evidence>
<dbReference type="GO" id="GO:0020037">
    <property type="term" value="F:heme binding"/>
    <property type="evidence" value="ECO:0007669"/>
    <property type="project" value="InterPro"/>
</dbReference>
<dbReference type="GO" id="GO:0006082">
    <property type="term" value="P:organic acid metabolic process"/>
    <property type="evidence" value="ECO:0007669"/>
    <property type="project" value="TreeGrafter"/>
</dbReference>
<evidence type="ECO:0000256" key="7">
    <source>
        <dbReference type="ARBA" id="ARBA00023004"/>
    </source>
</evidence>
<keyword evidence="9" id="KW-0472">Membrane</keyword>
<dbReference type="InterPro" id="IPR050182">
    <property type="entry name" value="Cytochrome_P450_fam2"/>
</dbReference>
<dbReference type="InterPro" id="IPR001128">
    <property type="entry name" value="Cyt_P450"/>
</dbReference>
<dbReference type="InterPro" id="IPR036396">
    <property type="entry name" value="Cyt_P450_sf"/>
</dbReference>
<dbReference type="SUPFAM" id="SSF48264">
    <property type="entry name" value="Cytochrome P450"/>
    <property type="match status" value="1"/>
</dbReference>